<dbReference type="GO" id="GO:0005524">
    <property type="term" value="F:ATP binding"/>
    <property type="evidence" value="ECO:0007669"/>
    <property type="project" value="UniProtKB-KW"/>
</dbReference>
<organism evidence="9 10">
    <name type="scientific">Kingdonia uniflora</name>
    <dbReference type="NCBI Taxonomy" id="39325"/>
    <lineage>
        <taxon>Eukaryota</taxon>
        <taxon>Viridiplantae</taxon>
        <taxon>Streptophyta</taxon>
        <taxon>Embryophyta</taxon>
        <taxon>Tracheophyta</taxon>
        <taxon>Spermatophyta</taxon>
        <taxon>Magnoliopsida</taxon>
        <taxon>Ranunculales</taxon>
        <taxon>Circaeasteraceae</taxon>
        <taxon>Kingdonia</taxon>
    </lineage>
</organism>
<dbReference type="GO" id="GO:0004674">
    <property type="term" value="F:protein serine/threonine kinase activity"/>
    <property type="evidence" value="ECO:0007669"/>
    <property type="project" value="UniProtKB-EC"/>
</dbReference>
<keyword evidence="2" id="KW-0808">Transferase</keyword>
<evidence type="ECO:0000256" key="3">
    <source>
        <dbReference type="ARBA" id="ARBA00022741"/>
    </source>
</evidence>
<dbReference type="AlphaFoldDB" id="A0A7J7N9P5"/>
<comment type="catalytic activity">
    <reaction evidence="6">
        <text>L-threonyl-[protein] + ATP = O-phospho-L-threonyl-[protein] + ADP + H(+)</text>
        <dbReference type="Rhea" id="RHEA:46608"/>
        <dbReference type="Rhea" id="RHEA-COMP:11060"/>
        <dbReference type="Rhea" id="RHEA-COMP:11605"/>
        <dbReference type="ChEBI" id="CHEBI:15378"/>
        <dbReference type="ChEBI" id="CHEBI:30013"/>
        <dbReference type="ChEBI" id="CHEBI:30616"/>
        <dbReference type="ChEBI" id="CHEBI:61977"/>
        <dbReference type="ChEBI" id="CHEBI:456216"/>
        <dbReference type="EC" id="2.7.11.1"/>
    </reaction>
</comment>
<dbReference type="FunFam" id="3.30.200.20:FF:000228">
    <property type="entry name" value="Serine/threonine-protein kinase BIK1"/>
    <property type="match status" value="1"/>
</dbReference>
<dbReference type="PANTHER" id="PTHR45621">
    <property type="entry name" value="OS01G0588500 PROTEIN-RELATED"/>
    <property type="match status" value="1"/>
</dbReference>
<sequence>MLKTSSRMESSTSPIDFLKSTLSKLLSDSTKPSSKSTSTSTKTSSSLRKKSISAFQSELTFSESLKSFRYRDLKTTTRNFRDILAEGGLFGRVYKGWLDVNKSTLTKPGSGIVVAIKKLNVESFQSHSEWLAEVFNLGQIHHENLVKLIGYCSEFDNRLLVYEFLPRGCLENHLFRRSGQPIPWSTRMSIAIDIARGISFLHNLDTQVIYRDLKVSKILLDSVFKAKLSHFSLTRDALTEDDTRVAIQGQVVGTHGYAAPEYAARGGLTTKSDVYSFGVVLLELLTGKRVMDEIRPDFEKTLTDWAKSFLSDIRGVLKIVDTRLGYQYPKKEVQGAAALCLQCLHIDPNYRPAMRDVLATLEQLHTSRDHARTLGEKDSISNAG</sequence>
<dbReference type="EMBL" id="JACGCM010000957">
    <property type="protein sequence ID" value="KAF6163867.1"/>
    <property type="molecule type" value="Genomic_DNA"/>
</dbReference>
<dbReference type="OrthoDB" id="4062651at2759"/>
<keyword evidence="3" id="KW-0547">Nucleotide-binding</keyword>
<evidence type="ECO:0000313" key="9">
    <source>
        <dbReference type="EMBL" id="KAF6163867.1"/>
    </source>
</evidence>
<comment type="caution">
    <text evidence="9">The sequence shown here is derived from an EMBL/GenBank/DDBJ whole genome shotgun (WGS) entry which is preliminary data.</text>
</comment>
<dbReference type="FunFam" id="1.10.510.10:FF:000095">
    <property type="entry name" value="protein STRUBBELIG-RECEPTOR FAMILY 8"/>
    <property type="match status" value="1"/>
</dbReference>
<evidence type="ECO:0000259" key="8">
    <source>
        <dbReference type="PROSITE" id="PS50011"/>
    </source>
</evidence>
<dbReference type="PROSITE" id="PS50011">
    <property type="entry name" value="PROTEIN_KINASE_DOM"/>
    <property type="match status" value="1"/>
</dbReference>
<dbReference type="InterPro" id="IPR050823">
    <property type="entry name" value="Plant_Ser_Thr_Prot_Kinase"/>
</dbReference>
<dbReference type="Gene3D" id="3.30.200.20">
    <property type="entry name" value="Phosphorylase Kinase, domain 1"/>
    <property type="match status" value="1"/>
</dbReference>
<evidence type="ECO:0000256" key="1">
    <source>
        <dbReference type="ARBA" id="ARBA00012513"/>
    </source>
</evidence>
<evidence type="ECO:0000256" key="7">
    <source>
        <dbReference type="ARBA" id="ARBA00048679"/>
    </source>
</evidence>
<comment type="catalytic activity">
    <reaction evidence="7">
        <text>L-seryl-[protein] + ATP = O-phospho-L-seryl-[protein] + ADP + H(+)</text>
        <dbReference type="Rhea" id="RHEA:17989"/>
        <dbReference type="Rhea" id="RHEA-COMP:9863"/>
        <dbReference type="Rhea" id="RHEA-COMP:11604"/>
        <dbReference type="ChEBI" id="CHEBI:15378"/>
        <dbReference type="ChEBI" id="CHEBI:29999"/>
        <dbReference type="ChEBI" id="CHEBI:30616"/>
        <dbReference type="ChEBI" id="CHEBI:83421"/>
        <dbReference type="ChEBI" id="CHEBI:456216"/>
        <dbReference type="EC" id="2.7.11.1"/>
    </reaction>
</comment>
<dbReference type="SUPFAM" id="SSF56112">
    <property type="entry name" value="Protein kinase-like (PK-like)"/>
    <property type="match status" value="1"/>
</dbReference>
<proteinExistence type="predicted"/>
<evidence type="ECO:0000256" key="2">
    <source>
        <dbReference type="ARBA" id="ARBA00022679"/>
    </source>
</evidence>
<dbReference type="InterPro" id="IPR000719">
    <property type="entry name" value="Prot_kinase_dom"/>
</dbReference>
<keyword evidence="5" id="KW-0067">ATP-binding</keyword>
<reference evidence="9 10" key="1">
    <citation type="journal article" date="2020" name="IScience">
        <title>Genome Sequencing of the Endangered Kingdonia uniflora (Circaeasteraceae, Ranunculales) Reveals Potential Mechanisms of Evolutionary Specialization.</title>
        <authorList>
            <person name="Sun Y."/>
            <person name="Deng T."/>
            <person name="Zhang A."/>
            <person name="Moore M.J."/>
            <person name="Landis J.B."/>
            <person name="Lin N."/>
            <person name="Zhang H."/>
            <person name="Zhang X."/>
            <person name="Huang J."/>
            <person name="Zhang X."/>
            <person name="Sun H."/>
            <person name="Wang H."/>
        </authorList>
    </citation>
    <scope>NUCLEOTIDE SEQUENCE [LARGE SCALE GENOMIC DNA]</scope>
    <source>
        <strain evidence="9">TB1705</strain>
        <tissue evidence="9">Leaf</tissue>
    </source>
</reference>
<protein>
    <recommendedName>
        <fullName evidence="1">non-specific serine/threonine protein kinase</fullName>
        <ecNumber evidence="1">2.7.11.1</ecNumber>
    </recommendedName>
</protein>
<feature type="domain" description="Protein kinase" evidence="8">
    <location>
        <begin position="79"/>
        <end position="368"/>
    </location>
</feature>
<dbReference type="Pfam" id="PF07714">
    <property type="entry name" value="PK_Tyr_Ser-Thr"/>
    <property type="match status" value="1"/>
</dbReference>
<dbReference type="EC" id="2.7.11.1" evidence="1"/>
<evidence type="ECO:0000256" key="5">
    <source>
        <dbReference type="ARBA" id="ARBA00022840"/>
    </source>
</evidence>
<dbReference type="Proteomes" id="UP000541444">
    <property type="component" value="Unassembled WGS sequence"/>
</dbReference>
<keyword evidence="4" id="KW-0418">Kinase</keyword>
<evidence type="ECO:0000256" key="6">
    <source>
        <dbReference type="ARBA" id="ARBA00047899"/>
    </source>
</evidence>
<name>A0A7J7N9P5_9MAGN</name>
<dbReference type="InterPro" id="IPR001245">
    <property type="entry name" value="Ser-Thr/Tyr_kinase_cat_dom"/>
</dbReference>
<accession>A0A7J7N9P5</accession>
<gene>
    <name evidence="9" type="ORF">GIB67_024722</name>
</gene>
<dbReference type="Gene3D" id="1.10.510.10">
    <property type="entry name" value="Transferase(Phosphotransferase) domain 1"/>
    <property type="match status" value="1"/>
</dbReference>
<evidence type="ECO:0000256" key="4">
    <source>
        <dbReference type="ARBA" id="ARBA00022777"/>
    </source>
</evidence>
<evidence type="ECO:0000313" key="10">
    <source>
        <dbReference type="Proteomes" id="UP000541444"/>
    </source>
</evidence>
<keyword evidence="10" id="KW-1185">Reference proteome</keyword>
<dbReference type="InterPro" id="IPR011009">
    <property type="entry name" value="Kinase-like_dom_sf"/>
</dbReference>